<feature type="non-terminal residue" evidence="1">
    <location>
        <position position="279"/>
    </location>
</feature>
<organism evidence="1 2">
    <name type="scientific">Dimargaris cristalligena</name>
    <dbReference type="NCBI Taxonomy" id="215637"/>
    <lineage>
        <taxon>Eukaryota</taxon>
        <taxon>Fungi</taxon>
        <taxon>Fungi incertae sedis</taxon>
        <taxon>Zoopagomycota</taxon>
        <taxon>Kickxellomycotina</taxon>
        <taxon>Dimargaritomycetes</taxon>
        <taxon>Dimargaritales</taxon>
        <taxon>Dimargaritaceae</taxon>
        <taxon>Dimargaris</taxon>
    </lineage>
</organism>
<proteinExistence type="predicted"/>
<gene>
    <name evidence="1" type="ORF">BJ085DRAFT_39137</name>
</gene>
<sequence length="279" mass="30893">APSDVGGNRAADQANFLTTTDRNRLRQYQRERLTTLQSGLYYIKRIHESLSKNPLKVNYNLTVLYQLIRDPPWPKVLDRNTRLRGLLLTDVLNLLQGLIRRISRTVRACQPAPVDEPANTLHASVVAIPIIHNAAATSTAASTTIIGPTVTENDWDWDDELDPDDLAQLIALENQQSVPPSNIVSNLIVPPPAATGNAIIIPPMSHTQPPSEFTPILDALDKFGAATLRKWAIEQCITTDDPPPQSTAVLSAVRQRLTAQTQQALWCFAECARLLVDYR</sequence>
<name>A0A4P9ZKE6_9FUNG</name>
<dbReference type="Proteomes" id="UP000268162">
    <property type="component" value="Unassembled WGS sequence"/>
</dbReference>
<dbReference type="EMBL" id="ML003589">
    <property type="protein sequence ID" value="RKP33746.1"/>
    <property type="molecule type" value="Genomic_DNA"/>
</dbReference>
<evidence type="ECO:0000313" key="1">
    <source>
        <dbReference type="EMBL" id="RKP33746.1"/>
    </source>
</evidence>
<keyword evidence="2" id="KW-1185">Reference proteome</keyword>
<feature type="non-terminal residue" evidence="1">
    <location>
        <position position="1"/>
    </location>
</feature>
<protein>
    <submittedName>
        <fullName evidence="1">Uncharacterized protein</fullName>
    </submittedName>
</protein>
<dbReference type="AlphaFoldDB" id="A0A4P9ZKE6"/>
<evidence type="ECO:0000313" key="2">
    <source>
        <dbReference type="Proteomes" id="UP000268162"/>
    </source>
</evidence>
<accession>A0A4P9ZKE6</accession>
<reference evidence="2" key="1">
    <citation type="journal article" date="2018" name="Nat. Microbiol.">
        <title>Leveraging single-cell genomics to expand the fungal tree of life.</title>
        <authorList>
            <person name="Ahrendt S.R."/>
            <person name="Quandt C.A."/>
            <person name="Ciobanu D."/>
            <person name="Clum A."/>
            <person name="Salamov A."/>
            <person name="Andreopoulos B."/>
            <person name="Cheng J.F."/>
            <person name="Woyke T."/>
            <person name="Pelin A."/>
            <person name="Henrissat B."/>
            <person name="Reynolds N.K."/>
            <person name="Benny G.L."/>
            <person name="Smith M.E."/>
            <person name="James T.Y."/>
            <person name="Grigoriev I.V."/>
        </authorList>
    </citation>
    <scope>NUCLEOTIDE SEQUENCE [LARGE SCALE GENOMIC DNA]</scope>
    <source>
        <strain evidence="2">RSA 468</strain>
    </source>
</reference>